<evidence type="ECO:0000313" key="1">
    <source>
        <dbReference type="EMBL" id="KAG5272369.1"/>
    </source>
</evidence>
<gene>
    <name evidence="1" type="ORF">AALO_G00164750</name>
</gene>
<protein>
    <submittedName>
        <fullName evidence="1">Uncharacterized protein</fullName>
    </submittedName>
</protein>
<dbReference type="AlphaFoldDB" id="A0AAV6GB68"/>
<comment type="caution">
    <text evidence="1">The sequence shown here is derived from an EMBL/GenBank/DDBJ whole genome shotgun (WGS) entry which is preliminary data.</text>
</comment>
<organism evidence="1 2">
    <name type="scientific">Alosa alosa</name>
    <name type="common">allis shad</name>
    <dbReference type="NCBI Taxonomy" id="278164"/>
    <lineage>
        <taxon>Eukaryota</taxon>
        <taxon>Metazoa</taxon>
        <taxon>Chordata</taxon>
        <taxon>Craniata</taxon>
        <taxon>Vertebrata</taxon>
        <taxon>Euteleostomi</taxon>
        <taxon>Actinopterygii</taxon>
        <taxon>Neopterygii</taxon>
        <taxon>Teleostei</taxon>
        <taxon>Clupei</taxon>
        <taxon>Clupeiformes</taxon>
        <taxon>Clupeoidei</taxon>
        <taxon>Clupeidae</taxon>
        <taxon>Alosa</taxon>
    </lineage>
</organism>
<evidence type="ECO:0000313" key="2">
    <source>
        <dbReference type="Proteomes" id="UP000823561"/>
    </source>
</evidence>
<sequence>MEDFLVSNDMSKHLQGPVQCVENPRGNGVRVYMDQTFYNCPLHQIPVQCEDNPEGRDIMVYYDKTFFMSPQARTP</sequence>
<dbReference type="Proteomes" id="UP000823561">
    <property type="component" value="Chromosome 12"/>
</dbReference>
<accession>A0AAV6GB68</accession>
<name>A0AAV6GB68_9TELE</name>
<keyword evidence="2" id="KW-1185">Reference proteome</keyword>
<dbReference type="EMBL" id="JADWDJ010000012">
    <property type="protein sequence ID" value="KAG5272369.1"/>
    <property type="molecule type" value="Genomic_DNA"/>
</dbReference>
<reference evidence="1" key="1">
    <citation type="submission" date="2020-10" db="EMBL/GenBank/DDBJ databases">
        <title>Chromosome-scale genome assembly of the Allis shad, Alosa alosa.</title>
        <authorList>
            <person name="Margot Z."/>
            <person name="Christophe K."/>
            <person name="Cabau C."/>
            <person name="Louis A."/>
            <person name="Berthelot C."/>
            <person name="Parey E."/>
            <person name="Roest Crollius H."/>
            <person name="Montfort J."/>
            <person name="Robinson-Rechavi M."/>
            <person name="Bucao C."/>
            <person name="Bouchez O."/>
            <person name="Gislard M."/>
            <person name="Lluch J."/>
            <person name="Milhes M."/>
            <person name="Lampietro C."/>
            <person name="Lopez Roques C."/>
            <person name="Donnadieu C."/>
            <person name="Braasch I."/>
            <person name="Desvignes T."/>
            <person name="Postlethwait J."/>
            <person name="Bobe J."/>
            <person name="Guiguen Y."/>
        </authorList>
    </citation>
    <scope>NUCLEOTIDE SEQUENCE</scope>
    <source>
        <strain evidence="1">M-15738</strain>
        <tissue evidence="1">Blood</tissue>
    </source>
</reference>
<proteinExistence type="predicted"/>